<evidence type="ECO:0000313" key="4">
    <source>
        <dbReference type="Proteomes" id="UP000278143"/>
    </source>
</evidence>
<accession>A0A4P9Z354</accession>
<feature type="non-terminal residue" evidence="3">
    <location>
        <position position="292"/>
    </location>
</feature>
<protein>
    <recommendedName>
        <fullName evidence="5">Amidohydrolase-related domain-containing protein</fullName>
    </recommendedName>
</protein>
<dbReference type="EMBL" id="KZ989299">
    <property type="protein sequence ID" value="RKP26954.1"/>
    <property type="molecule type" value="Genomic_DNA"/>
</dbReference>
<evidence type="ECO:0000256" key="2">
    <source>
        <dbReference type="SAM" id="Phobius"/>
    </source>
</evidence>
<feature type="region of interest" description="Disordered" evidence="1">
    <location>
        <begin position="1"/>
        <end position="62"/>
    </location>
</feature>
<evidence type="ECO:0000313" key="3">
    <source>
        <dbReference type="EMBL" id="RKP26954.1"/>
    </source>
</evidence>
<name>A0A4P9Z354_9FUNG</name>
<keyword evidence="4" id="KW-1185">Reference proteome</keyword>
<feature type="compositionally biased region" description="Acidic residues" evidence="1">
    <location>
        <begin position="14"/>
        <end position="25"/>
    </location>
</feature>
<reference evidence="4" key="1">
    <citation type="journal article" date="2018" name="Nat. Microbiol.">
        <title>Leveraging single-cell genomics to expand the fungal tree of life.</title>
        <authorList>
            <person name="Ahrendt S.R."/>
            <person name="Quandt C.A."/>
            <person name="Ciobanu D."/>
            <person name="Clum A."/>
            <person name="Salamov A."/>
            <person name="Andreopoulos B."/>
            <person name="Cheng J.F."/>
            <person name="Woyke T."/>
            <person name="Pelin A."/>
            <person name="Henrissat B."/>
            <person name="Reynolds N.K."/>
            <person name="Benny G.L."/>
            <person name="Smith M.E."/>
            <person name="James T.Y."/>
            <person name="Grigoriev I.V."/>
        </authorList>
    </citation>
    <scope>NUCLEOTIDE SEQUENCE [LARGE SCALE GENOMIC DNA]</scope>
    <source>
        <strain evidence="4">Benny S71-1</strain>
    </source>
</reference>
<evidence type="ECO:0008006" key="5">
    <source>
        <dbReference type="Google" id="ProtNLM"/>
    </source>
</evidence>
<feature type="transmembrane region" description="Helical" evidence="2">
    <location>
        <begin position="87"/>
        <end position="105"/>
    </location>
</feature>
<organism evidence="3 4">
    <name type="scientific">Syncephalis pseudoplumigaleata</name>
    <dbReference type="NCBI Taxonomy" id="1712513"/>
    <lineage>
        <taxon>Eukaryota</taxon>
        <taxon>Fungi</taxon>
        <taxon>Fungi incertae sedis</taxon>
        <taxon>Zoopagomycota</taxon>
        <taxon>Zoopagomycotina</taxon>
        <taxon>Zoopagomycetes</taxon>
        <taxon>Zoopagales</taxon>
        <taxon>Piptocephalidaceae</taxon>
        <taxon>Syncephalis</taxon>
    </lineage>
</organism>
<dbReference type="Gene3D" id="3.20.20.140">
    <property type="entry name" value="Metal-dependent hydrolases"/>
    <property type="match status" value="1"/>
</dbReference>
<dbReference type="SUPFAM" id="SSF51338">
    <property type="entry name" value="Composite domain of metallo-dependent hydrolases"/>
    <property type="match status" value="1"/>
</dbReference>
<dbReference type="GO" id="GO:0016810">
    <property type="term" value="F:hydrolase activity, acting on carbon-nitrogen (but not peptide) bonds"/>
    <property type="evidence" value="ECO:0007669"/>
    <property type="project" value="InterPro"/>
</dbReference>
<keyword evidence="2" id="KW-1133">Transmembrane helix</keyword>
<dbReference type="InterPro" id="IPR011059">
    <property type="entry name" value="Metal-dep_hydrolase_composite"/>
</dbReference>
<dbReference type="AlphaFoldDB" id="A0A4P9Z354"/>
<keyword evidence="2" id="KW-0472">Membrane</keyword>
<dbReference type="OrthoDB" id="10258955at2759"/>
<sequence>MSQDRQHRSRLSDDEGTASETEDAPLLDAGYPAPHGDPLNGRHDYGLPQARGETSLPAGNGSDRLRALTARLPDALKYQPESLRRHILKIILGAFLLLVFLYWLFKPAPAPPPDPVTIVTPVISAKAFAEGLAQCRRIRSMPGEAASTHGLLHNRANVPLRRNPHYDARAAHATRVLLHGGIAWDPVDGEQHVDILLEKGVIVELNATLAGMSLEAIRAELGDATPLEIVDVSGRTVTPGIVDMHSHIGLSKWPATEALDDVNEYTEPTLAQVRSLDGFKQSDPAIPAVVSG</sequence>
<proteinExistence type="predicted"/>
<dbReference type="Proteomes" id="UP000278143">
    <property type="component" value="Unassembled WGS sequence"/>
</dbReference>
<gene>
    <name evidence="3" type="ORF">SYNPS1DRAFT_27377</name>
</gene>
<keyword evidence="2" id="KW-0812">Transmembrane</keyword>
<feature type="compositionally biased region" description="Basic and acidic residues" evidence="1">
    <location>
        <begin position="1"/>
        <end position="13"/>
    </location>
</feature>
<evidence type="ECO:0000256" key="1">
    <source>
        <dbReference type="SAM" id="MobiDB-lite"/>
    </source>
</evidence>